<gene>
    <name evidence="3" type="ORF">BRI6_4553</name>
    <name evidence="4" type="ORF">BRI9_0375</name>
    <name evidence="5" type="ORF">IVO3_0376</name>
    <name evidence="6" type="ORF">RAN7_4652</name>
</gene>
<dbReference type="PANTHER" id="PTHR35568:SF1">
    <property type="entry name" value="TRANSCRIPTIONAL REGULATOR DAUR"/>
    <property type="match status" value="1"/>
</dbReference>
<evidence type="ECO:0000259" key="2">
    <source>
        <dbReference type="Pfam" id="PF13309"/>
    </source>
</evidence>
<feature type="domain" description="Transcriptional regulator DauR-like HTH" evidence="2">
    <location>
        <begin position="137"/>
        <end position="194"/>
    </location>
</feature>
<evidence type="ECO:0000313" key="3">
    <source>
        <dbReference type="EMBL" id="VFR54312.1"/>
    </source>
</evidence>
<evidence type="ECO:0000313" key="5">
    <source>
        <dbReference type="EMBL" id="VFR98087.1"/>
    </source>
</evidence>
<evidence type="ECO:0000313" key="6">
    <source>
        <dbReference type="EMBL" id="VFS38236.1"/>
    </source>
</evidence>
<dbReference type="AlphaFoldDB" id="A0A484SX06"/>
<dbReference type="PANTHER" id="PTHR35568">
    <property type="entry name" value="TRANSCRIPTIONAL REGULATOR DAUR"/>
    <property type="match status" value="1"/>
</dbReference>
<dbReference type="EMBL" id="CAADIK010000015">
    <property type="protein sequence ID" value="VFR66986.1"/>
    <property type="molecule type" value="Genomic_DNA"/>
</dbReference>
<evidence type="ECO:0000313" key="4">
    <source>
        <dbReference type="EMBL" id="VFR66986.1"/>
    </source>
</evidence>
<evidence type="ECO:0000259" key="1">
    <source>
        <dbReference type="Pfam" id="PF08348"/>
    </source>
</evidence>
<dbReference type="EMBL" id="CAADII010000025">
    <property type="protein sequence ID" value="VFR54312.1"/>
    <property type="molecule type" value="Genomic_DNA"/>
</dbReference>
<dbReference type="InterPro" id="IPR039445">
    <property type="entry name" value="DauR-like_HTH"/>
</dbReference>
<feature type="domain" description="YheO-like" evidence="1">
    <location>
        <begin position="1"/>
        <end position="90"/>
    </location>
</feature>
<dbReference type="InterPro" id="IPR013559">
    <property type="entry name" value="YheO"/>
</dbReference>
<dbReference type="EMBL" id="CAADIZ010000083">
    <property type="protein sequence ID" value="VFS38236.1"/>
    <property type="molecule type" value="Genomic_DNA"/>
</dbReference>
<dbReference type="Pfam" id="PF13309">
    <property type="entry name" value="HTH_22"/>
    <property type="match status" value="1"/>
</dbReference>
<reference evidence="4" key="1">
    <citation type="submission" date="2019-03" db="EMBL/GenBank/DDBJ databases">
        <authorList>
            <person name="Danneels B."/>
        </authorList>
    </citation>
    <scope>NUCLEOTIDE SEQUENCE</scope>
</reference>
<accession>A0A484SX06</accession>
<sequence length="207" mass="23098">MHDLSEPDKSIIAIANGQVSGRTVGAPITSMALQAIVNHSHETEDYRLNYAGLASGKLMRSSTLFIRDESGAGAGLLCINFDDSRYRELSERILKLRHPDIFVESNFVYDESAGALAAVPPAEEPEQFPRSLESLTDEVFDQVLDLPAQERLSHRRRYEIVRELDSKGFFRVRGAVKEVARRLGCSTATIYRYLARLAEETKVRGGP</sequence>
<name>A0A484SX06_9ZZZZ</name>
<proteinExistence type="predicted"/>
<dbReference type="EMBL" id="CAADIP010000057">
    <property type="protein sequence ID" value="VFR98087.1"/>
    <property type="molecule type" value="Genomic_DNA"/>
</dbReference>
<dbReference type="InterPro" id="IPR039446">
    <property type="entry name" value="DauR-like"/>
</dbReference>
<dbReference type="Pfam" id="PF08348">
    <property type="entry name" value="PAS_6"/>
    <property type="match status" value="1"/>
</dbReference>
<protein>
    <submittedName>
        <fullName evidence="4">YheO-like PAS domain</fullName>
    </submittedName>
</protein>
<organism evidence="4">
    <name type="scientific">plant metagenome</name>
    <dbReference type="NCBI Taxonomy" id="1297885"/>
    <lineage>
        <taxon>unclassified sequences</taxon>
        <taxon>metagenomes</taxon>
        <taxon>organismal metagenomes</taxon>
    </lineage>
</organism>